<dbReference type="FunFam" id="2.60.40.640:FF:000011">
    <property type="entry name" value="S-arrestin isoform X2"/>
    <property type="match status" value="1"/>
</dbReference>
<dbReference type="EMBL" id="MG063647">
    <property type="protein sequence ID" value="AUG68925.1"/>
    <property type="molecule type" value="mRNA"/>
</dbReference>
<dbReference type="Pfam" id="PF00339">
    <property type="entry name" value="Arrestin_N"/>
    <property type="match status" value="1"/>
</dbReference>
<evidence type="ECO:0000256" key="2">
    <source>
        <dbReference type="ARBA" id="ARBA00040206"/>
    </source>
</evidence>
<dbReference type="GO" id="GO:0007165">
    <property type="term" value="P:signal transduction"/>
    <property type="evidence" value="ECO:0007669"/>
    <property type="project" value="InterPro"/>
</dbReference>
<comment type="similarity">
    <text evidence="1">Belongs to the arrestin family.</text>
</comment>
<dbReference type="SUPFAM" id="SSF81296">
    <property type="entry name" value="E set domains"/>
    <property type="match status" value="2"/>
</dbReference>
<dbReference type="InterPro" id="IPR000698">
    <property type="entry name" value="Arrestin"/>
</dbReference>
<feature type="region of interest" description="Disordered" evidence="5">
    <location>
        <begin position="357"/>
        <end position="390"/>
    </location>
</feature>
<dbReference type="InterPro" id="IPR011022">
    <property type="entry name" value="Arrestin_C-like"/>
</dbReference>
<feature type="domain" description="Arrestin C-terminal-like" evidence="6">
    <location>
        <begin position="198"/>
        <end position="359"/>
    </location>
</feature>
<feature type="compositionally biased region" description="Acidic residues" evidence="5">
    <location>
        <begin position="366"/>
        <end position="376"/>
    </location>
</feature>
<dbReference type="GO" id="GO:0002031">
    <property type="term" value="P:G protein-coupled receptor internalization"/>
    <property type="evidence" value="ECO:0007669"/>
    <property type="project" value="TreeGrafter"/>
</dbReference>
<dbReference type="Gene3D" id="2.60.40.840">
    <property type="match status" value="1"/>
</dbReference>
<dbReference type="PANTHER" id="PTHR11792">
    <property type="entry name" value="ARRESTIN"/>
    <property type="match status" value="1"/>
</dbReference>
<name>A0A2H5AC94_9CHON</name>
<sequence length="390" mass="43476">MSADSKNSKKHVVYKKVSRDKSIAAYLSRRDFVDHGSHIDPVDGVLLVDTGYVKDQKVYCRLKCTFHYGPEDIEMIGQAFTRDLYVSTIQVYPQTGEESKSVTKMQERLMRKIGDKALPFSFQFPNYLPCSVCLQPGVNDSDKFCSVDFEVIAFCVSNLEEKIHKRSSVRLVIRKVQYAPDRAGPQPTAQISKHFLMSDQPLHLQASLNKEIYYHGEPISVSIQVTNNSSKHVKSIKIAVEQATNVVLYSNDKYIEEVAVEEVNDQIAPGSTFSKTYVLSPSMASNRGKHGIALDGKTKQEDTNLASSTILKEGSDREVQGMLVSYTMKVSLLIPGMLGDITSSDVTMEIPFLLMHPNPESNKNQEDDDFAIEEGGELSPQGTVDAEDDD</sequence>
<dbReference type="InterPro" id="IPR014752">
    <property type="entry name" value="Arrestin-like_C"/>
</dbReference>
<dbReference type="FunFam" id="2.60.40.840:FF:000002">
    <property type="entry name" value="Arrestin 3"/>
    <property type="match status" value="1"/>
</dbReference>
<accession>A0A2H5AC94</accession>
<proteinExistence type="evidence at transcript level"/>
<dbReference type="PANTHER" id="PTHR11792:SF15">
    <property type="entry name" value="S-ARRESTIN"/>
    <property type="match status" value="1"/>
</dbReference>
<organism evidence="7">
    <name type="scientific">Aptychotrema vincentiana</name>
    <name type="common">western shovelnose ray</name>
    <dbReference type="NCBI Taxonomy" id="495829"/>
    <lineage>
        <taxon>Eukaryota</taxon>
        <taxon>Metazoa</taxon>
        <taxon>Chordata</taxon>
        <taxon>Craniata</taxon>
        <taxon>Vertebrata</taxon>
        <taxon>Chondrichthyes</taxon>
        <taxon>Elasmobranchii</taxon>
        <taxon>Batoidea</taxon>
        <taxon>Rhinopristiformes</taxon>
        <taxon>Rhinobatidae</taxon>
        <taxon>Aptychotrema</taxon>
    </lineage>
</organism>
<dbReference type="GO" id="GO:0001917">
    <property type="term" value="C:photoreceptor inner segment"/>
    <property type="evidence" value="ECO:0007669"/>
    <property type="project" value="TreeGrafter"/>
</dbReference>
<dbReference type="InterPro" id="IPR014753">
    <property type="entry name" value="Arrestin_N"/>
</dbReference>
<dbReference type="PRINTS" id="PR00309">
    <property type="entry name" value="ARRESTIN"/>
</dbReference>
<dbReference type="Gene3D" id="2.60.40.640">
    <property type="match status" value="1"/>
</dbReference>
<dbReference type="SMART" id="SM01017">
    <property type="entry name" value="Arrestin_C"/>
    <property type="match status" value="1"/>
</dbReference>
<dbReference type="InterPro" id="IPR011021">
    <property type="entry name" value="Arrestin-like_N"/>
</dbReference>
<dbReference type="InterPro" id="IPR014756">
    <property type="entry name" value="Ig_E-set"/>
</dbReference>
<evidence type="ECO:0000259" key="6">
    <source>
        <dbReference type="SMART" id="SM01017"/>
    </source>
</evidence>
<dbReference type="AlphaFoldDB" id="A0A2H5AC94"/>
<dbReference type="GO" id="GO:0001664">
    <property type="term" value="F:G protein-coupled receptor binding"/>
    <property type="evidence" value="ECO:0007669"/>
    <property type="project" value="TreeGrafter"/>
</dbReference>
<evidence type="ECO:0000313" key="7">
    <source>
        <dbReference type="EMBL" id="AUG68925.1"/>
    </source>
</evidence>
<reference evidence="7" key="1">
    <citation type="journal article" date="2018" name="Open Biol.">
        <title>Evolution of the shut-off steps of vertebrate phototransduction.</title>
        <authorList>
            <person name="Lamb T.D."/>
            <person name="Patel H.R."/>
            <person name="Chuah A."/>
            <person name="Hunt D.M."/>
        </authorList>
    </citation>
    <scope>NUCLEOTIDE SEQUENCE</scope>
</reference>
<evidence type="ECO:0000256" key="3">
    <source>
        <dbReference type="ARBA" id="ARBA00041305"/>
    </source>
</evidence>
<evidence type="ECO:0000256" key="5">
    <source>
        <dbReference type="SAM" id="MobiDB-lite"/>
    </source>
</evidence>
<dbReference type="GO" id="GO:0001750">
    <property type="term" value="C:photoreceptor outer segment"/>
    <property type="evidence" value="ECO:0007669"/>
    <property type="project" value="TreeGrafter"/>
</dbReference>
<evidence type="ECO:0000256" key="4">
    <source>
        <dbReference type="ARBA" id="ARBA00042071"/>
    </source>
</evidence>
<protein>
    <recommendedName>
        <fullName evidence="2">S-arrestin</fullName>
    </recommendedName>
    <alternativeName>
        <fullName evidence="4">Retinal S-antigen</fullName>
    </alternativeName>
    <alternativeName>
        <fullName evidence="3">Rod photoreceptor arrestin</fullName>
    </alternativeName>
</protein>
<dbReference type="Pfam" id="PF02752">
    <property type="entry name" value="Arrestin_C"/>
    <property type="match status" value="1"/>
</dbReference>
<evidence type="ECO:0000256" key="1">
    <source>
        <dbReference type="ARBA" id="ARBA00005298"/>
    </source>
</evidence>